<dbReference type="PANTHER" id="PTHR47331">
    <property type="entry name" value="PHD-TYPE DOMAIN-CONTAINING PROTEIN"/>
    <property type="match status" value="1"/>
</dbReference>
<name>A0A183U0K1_TOXCA</name>
<evidence type="ECO:0000256" key="1">
    <source>
        <dbReference type="SAM" id="MobiDB-lite"/>
    </source>
</evidence>
<reference evidence="2 3" key="2">
    <citation type="submission" date="2018-11" db="EMBL/GenBank/DDBJ databases">
        <authorList>
            <consortium name="Pathogen Informatics"/>
        </authorList>
    </citation>
    <scope>NUCLEOTIDE SEQUENCE [LARGE SCALE GENOMIC DNA]</scope>
</reference>
<protein>
    <submittedName>
        <fullName evidence="4">RT_RNaseH_2 domain-containing protein</fullName>
    </submittedName>
</protein>
<dbReference type="EMBL" id="UYWY01001816">
    <property type="protein sequence ID" value="VDM27277.1"/>
    <property type="molecule type" value="Genomic_DNA"/>
</dbReference>
<keyword evidence="3" id="KW-1185">Reference proteome</keyword>
<sequence>MIFNTNKYDECPATKQQLAYMAEFYEPLGLLTPATLSLKLSLQQLWKKEYDCDQPFDNTDRQNAETPLERFQGQSLKLTRQLAAERDKQRAEIHVFMDASKDVYAAVAYLRFYKENRYESSLLMSRSTVAPTRGITIPRLELMAVLIGSRLLRFVQEQLKHTGPLFRCSFGAIRRQPCNGPRPPPPWIASFTIGLPKFAGAQHSSAVSMAPTVQLIGSPWPHNYRTRGHRPTLAVDHSGSHRRGDSSRMRRGGILLPTVRPLLATMLRCTVPAHEKKNDGEHASRVRGPSEIGRFRADMNTLQTSKAAGASRFSNPIVTIR</sequence>
<evidence type="ECO:0000313" key="2">
    <source>
        <dbReference type="EMBL" id="VDM27277.1"/>
    </source>
</evidence>
<feature type="compositionally biased region" description="Basic and acidic residues" evidence="1">
    <location>
        <begin position="238"/>
        <end position="248"/>
    </location>
</feature>
<feature type="region of interest" description="Disordered" evidence="1">
    <location>
        <begin position="228"/>
        <end position="250"/>
    </location>
</feature>
<organism evidence="3 4">
    <name type="scientific">Toxocara canis</name>
    <name type="common">Canine roundworm</name>
    <dbReference type="NCBI Taxonomy" id="6265"/>
    <lineage>
        <taxon>Eukaryota</taxon>
        <taxon>Metazoa</taxon>
        <taxon>Ecdysozoa</taxon>
        <taxon>Nematoda</taxon>
        <taxon>Chromadorea</taxon>
        <taxon>Rhabditida</taxon>
        <taxon>Spirurina</taxon>
        <taxon>Ascaridomorpha</taxon>
        <taxon>Ascaridoidea</taxon>
        <taxon>Toxocaridae</taxon>
        <taxon>Toxocara</taxon>
    </lineage>
</organism>
<dbReference type="WBParaSite" id="TCNE_0000202101-mRNA-1">
    <property type="protein sequence ID" value="TCNE_0000202101-mRNA-1"/>
    <property type="gene ID" value="TCNE_0000202101"/>
</dbReference>
<dbReference type="Pfam" id="PF05380">
    <property type="entry name" value="Peptidase_A17"/>
    <property type="match status" value="1"/>
</dbReference>
<dbReference type="InterPro" id="IPR008042">
    <property type="entry name" value="Retrotrans_Pao"/>
</dbReference>
<evidence type="ECO:0000313" key="3">
    <source>
        <dbReference type="Proteomes" id="UP000050794"/>
    </source>
</evidence>
<evidence type="ECO:0000313" key="4">
    <source>
        <dbReference type="WBParaSite" id="TCNE_0000202101-mRNA-1"/>
    </source>
</evidence>
<reference evidence="4" key="1">
    <citation type="submission" date="2016-06" db="UniProtKB">
        <authorList>
            <consortium name="WormBaseParasite"/>
        </authorList>
    </citation>
    <scope>IDENTIFICATION</scope>
</reference>
<accession>A0A183U0K1</accession>
<dbReference type="AlphaFoldDB" id="A0A183U0K1"/>
<dbReference type="Proteomes" id="UP000050794">
    <property type="component" value="Unassembled WGS sequence"/>
</dbReference>
<proteinExistence type="predicted"/>
<gene>
    <name evidence="2" type="ORF">TCNE_LOCUS2021</name>
</gene>